<evidence type="ECO:0000313" key="4">
    <source>
        <dbReference type="Proteomes" id="UP001500655"/>
    </source>
</evidence>
<evidence type="ECO:0000256" key="1">
    <source>
        <dbReference type="ARBA" id="ARBA00023239"/>
    </source>
</evidence>
<dbReference type="SUPFAM" id="SSF56529">
    <property type="entry name" value="FAH"/>
    <property type="match status" value="1"/>
</dbReference>
<sequence length="276" mass="29457">MSDDLSPPLARAAERLRYAGTMHRTCAPVRHLIGEDNIENAYAVQQHVVALQEISGARVVGRKLGLTARTVQHQLGVHQPTIGTLMDTMQIPDGGVVPVRRLLQPLIEAEVVFRLGEDLDRPDVNAERARGAVAEVLAALEVVDSRIERWDISVVDTIADNASAGLFVLAAAGQPLGDRDLRDLQMQMRRNGTVVSTGSGSDNFHGDPVRGLAWLAGEAHRRGTPLRAGQVVLAGALGPMVKVKEGDSFSAVIGSLPEVSVHFRSSVAAREAGVLA</sequence>
<protein>
    <submittedName>
        <fullName evidence="3">Fumarylacetoacetate hydrolase family protein</fullName>
    </submittedName>
</protein>
<dbReference type="InterPro" id="IPR011234">
    <property type="entry name" value="Fumarylacetoacetase-like_C"/>
</dbReference>
<keyword evidence="1" id="KW-0456">Lyase</keyword>
<dbReference type="PANTHER" id="PTHR30143">
    <property type="entry name" value="ACID HYDRATASE"/>
    <property type="match status" value="1"/>
</dbReference>
<feature type="domain" description="Fumarylacetoacetase-like C-terminal" evidence="2">
    <location>
        <begin position="91"/>
        <end position="259"/>
    </location>
</feature>
<dbReference type="InterPro" id="IPR050772">
    <property type="entry name" value="Hydratase-Decarb/MhpD_sf"/>
</dbReference>
<dbReference type="Proteomes" id="UP001500655">
    <property type="component" value="Unassembled WGS sequence"/>
</dbReference>
<proteinExistence type="predicted"/>
<evidence type="ECO:0000259" key="2">
    <source>
        <dbReference type="Pfam" id="PF01557"/>
    </source>
</evidence>
<dbReference type="RefSeq" id="WP_344077088.1">
    <property type="nucleotide sequence ID" value="NZ_BAAALS010000003.1"/>
</dbReference>
<dbReference type="Pfam" id="PF01557">
    <property type="entry name" value="FAA_hydrolase"/>
    <property type="match status" value="1"/>
</dbReference>
<reference evidence="4" key="1">
    <citation type="journal article" date="2019" name="Int. J. Syst. Evol. Microbiol.">
        <title>The Global Catalogue of Microorganisms (GCM) 10K type strain sequencing project: providing services to taxonomists for standard genome sequencing and annotation.</title>
        <authorList>
            <consortium name="The Broad Institute Genomics Platform"/>
            <consortium name="The Broad Institute Genome Sequencing Center for Infectious Disease"/>
            <person name="Wu L."/>
            <person name="Ma J."/>
        </authorList>
    </citation>
    <scope>NUCLEOTIDE SEQUENCE [LARGE SCALE GENOMIC DNA]</scope>
    <source>
        <strain evidence="4">JCM 13249</strain>
    </source>
</reference>
<gene>
    <name evidence="3" type="ORF">GCM10009681_08870</name>
</gene>
<evidence type="ECO:0000313" key="3">
    <source>
        <dbReference type="EMBL" id="GAA1740202.1"/>
    </source>
</evidence>
<keyword evidence="4" id="KW-1185">Reference proteome</keyword>
<accession>A0ABP4VWZ2</accession>
<name>A0ABP4VWZ2_9ACTN</name>
<dbReference type="Gene3D" id="3.90.850.10">
    <property type="entry name" value="Fumarylacetoacetase-like, C-terminal domain"/>
    <property type="match status" value="1"/>
</dbReference>
<organism evidence="3 4">
    <name type="scientific">Luedemannella helvata</name>
    <dbReference type="NCBI Taxonomy" id="349315"/>
    <lineage>
        <taxon>Bacteria</taxon>
        <taxon>Bacillati</taxon>
        <taxon>Actinomycetota</taxon>
        <taxon>Actinomycetes</taxon>
        <taxon>Micromonosporales</taxon>
        <taxon>Micromonosporaceae</taxon>
        <taxon>Luedemannella</taxon>
    </lineage>
</organism>
<dbReference type="PANTHER" id="PTHR30143:SF0">
    <property type="entry name" value="2-KETO-4-PENTENOATE HYDRATASE"/>
    <property type="match status" value="1"/>
</dbReference>
<keyword evidence="3" id="KW-0378">Hydrolase</keyword>
<dbReference type="EMBL" id="BAAALS010000003">
    <property type="protein sequence ID" value="GAA1740202.1"/>
    <property type="molecule type" value="Genomic_DNA"/>
</dbReference>
<dbReference type="InterPro" id="IPR036663">
    <property type="entry name" value="Fumarylacetoacetase_C_sf"/>
</dbReference>
<comment type="caution">
    <text evidence="3">The sequence shown here is derived from an EMBL/GenBank/DDBJ whole genome shotgun (WGS) entry which is preliminary data.</text>
</comment>
<dbReference type="GO" id="GO:0016787">
    <property type="term" value="F:hydrolase activity"/>
    <property type="evidence" value="ECO:0007669"/>
    <property type="project" value="UniProtKB-KW"/>
</dbReference>